<reference evidence="6" key="1">
    <citation type="submission" date="2018-05" db="EMBL/GenBank/DDBJ databases">
        <authorList>
            <person name="Lanie J.A."/>
            <person name="Ng W.-L."/>
            <person name="Kazmierczak K.M."/>
            <person name="Andrzejewski T.M."/>
            <person name="Davidsen T.M."/>
            <person name="Wayne K.J."/>
            <person name="Tettelin H."/>
            <person name="Glass J.I."/>
            <person name="Rusch D."/>
            <person name="Podicherti R."/>
            <person name="Tsui H.-C.T."/>
            <person name="Winkler M.E."/>
        </authorList>
    </citation>
    <scope>NUCLEOTIDE SEQUENCE</scope>
</reference>
<evidence type="ECO:0000256" key="5">
    <source>
        <dbReference type="SAM" id="Phobius"/>
    </source>
</evidence>
<gene>
    <name evidence="6" type="ORF">METZ01_LOCUS30236</name>
</gene>
<keyword evidence="4 5" id="KW-0472">Membrane</keyword>
<organism evidence="6">
    <name type="scientific">marine metagenome</name>
    <dbReference type="NCBI Taxonomy" id="408172"/>
    <lineage>
        <taxon>unclassified sequences</taxon>
        <taxon>metagenomes</taxon>
        <taxon>ecological metagenomes</taxon>
    </lineage>
</organism>
<evidence type="ECO:0000256" key="4">
    <source>
        <dbReference type="ARBA" id="ARBA00023136"/>
    </source>
</evidence>
<feature type="transmembrane region" description="Helical" evidence="5">
    <location>
        <begin position="129"/>
        <end position="148"/>
    </location>
</feature>
<name>A0A381QDJ2_9ZZZZ</name>
<accession>A0A381QDJ2</accession>
<evidence type="ECO:0000256" key="3">
    <source>
        <dbReference type="ARBA" id="ARBA00022989"/>
    </source>
</evidence>
<evidence type="ECO:0000256" key="1">
    <source>
        <dbReference type="ARBA" id="ARBA00022475"/>
    </source>
</evidence>
<dbReference type="InterPro" id="IPR006008">
    <property type="entry name" value="YciB"/>
</dbReference>
<keyword evidence="2 5" id="KW-0812">Transmembrane</keyword>
<feature type="transmembrane region" description="Helical" evidence="5">
    <location>
        <begin position="7"/>
        <end position="23"/>
    </location>
</feature>
<dbReference type="AlphaFoldDB" id="A0A381QDJ2"/>
<dbReference type="PANTHER" id="PTHR36917">
    <property type="entry name" value="INTRACELLULAR SEPTATION PROTEIN A-RELATED"/>
    <property type="match status" value="1"/>
</dbReference>
<dbReference type="Pfam" id="PF04279">
    <property type="entry name" value="IspA"/>
    <property type="match status" value="1"/>
</dbReference>
<evidence type="ECO:0000256" key="2">
    <source>
        <dbReference type="ARBA" id="ARBA00022692"/>
    </source>
</evidence>
<evidence type="ECO:0000313" key="6">
    <source>
        <dbReference type="EMBL" id="SUZ77382.1"/>
    </source>
</evidence>
<keyword evidence="3 5" id="KW-1133">Transmembrane helix</keyword>
<feature type="transmembrane region" description="Helical" evidence="5">
    <location>
        <begin position="160"/>
        <end position="178"/>
    </location>
</feature>
<dbReference type="GO" id="GO:0005886">
    <property type="term" value="C:plasma membrane"/>
    <property type="evidence" value="ECO:0007669"/>
    <property type="project" value="TreeGrafter"/>
</dbReference>
<sequence length="201" mass="23036">MKKFLETLPGLVFTALYFGNWAIFGNWDIYLATTGLMISALIQVLVMKLYGWKISVMIGLFFWLAMIFGGMTLFFQNVVFIQWKPTIFHWGAALAIVGSRFIGTGQFIPDALGKFLSLDLPDRAWKHLTWGWAAGWFIMGAANLYVAFQFSEQFWMAYKPIAGFVFTFALVFASYFYLYRGHQLPHNPGYESENSEPKPNN</sequence>
<evidence type="ECO:0008006" key="7">
    <source>
        <dbReference type="Google" id="ProtNLM"/>
    </source>
</evidence>
<feature type="transmembrane region" description="Helical" evidence="5">
    <location>
        <begin position="29"/>
        <end position="47"/>
    </location>
</feature>
<proteinExistence type="predicted"/>
<feature type="transmembrane region" description="Helical" evidence="5">
    <location>
        <begin position="87"/>
        <end position="108"/>
    </location>
</feature>
<feature type="transmembrane region" description="Helical" evidence="5">
    <location>
        <begin position="54"/>
        <end position="75"/>
    </location>
</feature>
<dbReference type="PANTHER" id="PTHR36917:SF1">
    <property type="entry name" value="INNER MEMBRANE-SPANNING PROTEIN YCIB"/>
    <property type="match status" value="1"/>
</dbReference>
<keyword evidence="1" id="KW-1003">Cell membrane</keyword>
<protein>
    <recommendedName>
        <fullName evidence="7">Intracellular septation protein A</fullName>
    </recommendedName>
</protein>
<dbReference type="EMBL" id="UINC01001315">
    <property type="protein sequence ID" value="SUZ77382.1"/>
    <property type="molecule type" value="Genomic_DNA"/>
</dbReference>